<dbReference type="PANTHER" id="PTHR11439">
    <property type="entry name" value="GAG-POL-RELATED RETROTRANSPOSON"/>
    <property type="match status" value="1"/>
</dbReference>
<reference evidence="2" key="1">
    <citation type="journal article" date="2019" name="Sci. Rep.">
        <title>Draft genome of Tanacetum cinerariifolium, the natural source of mosquito coil.</title>
        <authorList>
            <person name="Yamashiro T."/>
            <person name="Shiraishi A."/>
            <person name="Satake H."/>
            <person name="Nakayama K."/>
        </authorList>
    </citation>
    <scope>NUCLEOTIDE SEQUENCE</scope>
</reference>
<dbReference type="PANTHER" id="PTHR11439:SF467">
    <property type="entry name" value="INTEGRASE CATALYTIC DOMAIN-CONTAINING PROTEIN"/>
    <property type="match status" value="1"/>
</dbReference>
<protein>
    <submittedName>
        <fullName evidence="2">Retrovirus-related Pol polyprotein from transposon TNT 1-94</fullName>
    </submittedName>
</protein>
<dbReference type="EMBL" id="BKCJ011423401">
    <property type="protein sequence ID" value="GFD32346.1"/>
    <property type="molecule type" value="Genomic_DNA"/>
</dbReference>
<evidence type="ECO:0000313" key="2">
    <source>
        <dbReference type="EMBL" id="GFD32346.1"/>
    </source>
</evidence>
<name>A0A699VFY7_TANCI</name>
<dbReference type="Pfam" id="PF07727">
    <property type="entry name" value="RVT_2"/>
    <property type="match status" value="1"/>
</dbReference>
<proteinExistence type="predicted"/>
<feature type="non-terminal residue" evidence="2">
    <location>
        <position position="1"/>
    </location>
</feature>
<comment type="caution">
    <text evidence="2">The sequence shown here is derived from an EMBL/GenBank/DDBJ whole genome shotgun (WGS) entry which is preliminary data.</text>
</comment>
<evidence type="ECO:0000259" key="1">
    <source>
        <dbReference type="Pfam" id="PF07727"/>
    </source>
</evidence>
<feature type="domain" description="Reverse transcriptase Ty1/copia-type" evidence="1">
    <location>
        <begin position="6"/>
        <end position="59"/>
    </location>
</feature>
<feature type="non-terminal residue" evidence="2">
    <location>
        <position position="143"/>
    </location>
</feature>
<organism evidence="2">
    <name type="scientific">Tanacetum cinerariifolium</name>
    <name type="common">Dalmatian daisy</name>
    <name type="synonym">Chrysanthemum cinerariifolium</name>
    <dbReference type="NCBI Taxonomy" id="118510"/>
    <lineage>
        <taxon>Eukaryota</taxon>
        <taxon>Viridiplantae</taxon>
        <taxon>Streptophyta</taxon>
        <taxon>Embryophyta</taxon>
        <taxon>Tracheophyta</taxon>
        <taxon>Spermatophyta</taxon>
        <taxon>Magnoliopsida</taxon>
        <taxon>eudicotyledons</taxon>
        <taxon>Gunneridae</taxon>
        <taxon>Pentapetalae</taxon>
        <taxon>asterids</taxon>
        <taxon>campanulids</taxon>
        <taxon>Asterales</taxon>
        <taxon>Asteraceae</taxon>
        <taxon>Asteroideae</taxon>
        <taxon>Anthemideae</taxon>
        <taxon>Anthemidinae</taxon>
        <taxon>Tanacetum</taxon>
    </lineage>
</organism>
<gene>
    <name evidence="2" type="ORF">Tci_904315</name>
</gene>
<dbReference type="InterPro" id="IPR013103">
    <property type="entry name" value="RVT_2"/>
</dbReference>
<dbReference type="AlphaFoldDB" id="A0A699VFY7"/>
<accession>A0A699VFY7</accession>
<sequence length="143" mass="16232">CVFFQRFSDDDFNILLLYVDDMLIVGKNIGRIAHLKRDLSKSFAIKDLGPAKQILGIQNFYDRAVGSLMYVMVCTRPDLAHAVGVVSRFLSNPGKKHWKAVKWIFRYQRGTSKLGIAFGNRKPTLVGYTDSDLARNKDNMKST</sequence>